<dbReference type="AlphaFoldDB" id="A0AB34GSP5"/>
<dbReference type="Gene3D" id="2.40.30.10">
    <property type="entry name" value="Translation factors"/>
    <property type="match status" value="1"/>
</dbReference>
<dbReference type="PANTHER" id="PTHR44830:SF1">
    <property type="entry name" value="TR-TYPE G DOMAIN-CONTAINING PROTEIN"/>
    <property type="match status" value="1"/>
</dbReference>
<accession>A0AB34GSP5</accession>
<evidence type="ECO:0000313" key="1">
    <source>
        <dbReference type="EMBL" id="KAJ8781470.1"/>
    </source>
</evidence>
<organism evidence="1 2">
    <name type="scientific">Eschrichtius robustus</name>
    <name type="common">California gray whale</name>
    <name type="synonym">Eschrichtius gibbosus</name>
    <dbReference type="NCBI Taxonomy" id="9764"/>
    <lineage>
        <taxon>Eukaryota</taxon>
        <taxon>Metazoa</taxon>
        <taxon>Chordata</taxon>
        <taxon>Craniata</taxon>
        <taxon>Vertebrata</taxon>
        <taxon>Euteleostomi</taxon>
        <taxon>Mammalia</taxon>
        <taxon>Eutheria</taxon>
        <taxon>Laurasiatheria</taxon>
        <taxon>Artiodactyla</taxon>
        <taxon>Whippomorpha</taxon>
        <taxon>Cetacea</taxon>
        <taxon>Mysticeti</taxon>
        <taxon>Eschrichtiidae</taxon>
        <taxon>Eschrichtius</taxon>
    </lineage>
</organism>
<comment type="caution">
    <text evidence="1">The sequence shown here is derived from an EMBL/GenBank/DDBJ whole genome shotgun (WGS) entry which is preliminary data.</text>
</comment>
<dbReference type="InterPro" id="IPR009000">
    <property type="entry name" value="Transl_B-barrel_sf"/>
</dbReference>
<sequence>MLVTFAPVNITTELKSVEMYHEALSKALPGDNVGFNVKDISVKDIRCGNVAGDSKNDHRWKQLAAQLKRLFEPSRPNQCWICTFCDMSQIVALGVKAVDKKAAEAGKVTKSSQKPQKSK</sequence>
<dbReference type="PANTHER" id="PTHR44830">
    <property type="entry name" value="ELONGATION FACTOR 1 ALPHA"/>
    <property type="match status" value="1"/>
</dbReference>
<evidence type="ECO:0000313" key="2">
    <source>
        <dbReference type="Proteomes" id="UP001159641"/>
    </source>
</evidence>
<proteinExistence type="predicted"/>
<dbReference type="SUPFAM" id="SSF50447">
    <property type="entry name" value="Translation proteins"/>
    <property type="match status" value="1"/>
</dbReference>
<dbReference type="EMBL" id="JAIQCJ010002146">
    <property type="protein sequence ID" value="KAJ8781470.1"/>
    <property type="molecule type" value="Genomic_DNA"/>
</dbReference>
<dbReference type="Proteomes" id="UP001159641">
    <property type="component" value="Unassembled WGS sequence"/>
</dbReference>
<protein>
    <submittedName>
        <fullName evidence="1">Uncharacterized protein</fullName>
    </submittedName>
</protein>
<reference evidence="1 2" key="1">
    <citation type="submission" date="2022-11" db="EMBL/GenBank/DDBJ databases">
        <title>Whole genome sequence of Eschrichtius robustus ER-17-0199.</title>
        <authorList>
            <person name="Bruniche-Olsen A."/>
            <person name="Black A.N."/>
            <person name="Fields C.J."/>
            <person name="Walden K."/>
            <person name="Dewoody J.A."/>
        </authorList>
    </citation>
    <scope>NUCLEOTIDE SEQUENCE [LARGE SCALE GENOMIC DNA]</scope>
    <source>
        <strain evidence="1">ER-17-0199</strain>
        <tissue evidence="1">Blubber</tissue>
    </source>
</reference>
<name>A0AB34GSP5_ESCRO</name>
<gene>
    <name evidence="1" type="ORF">J1605_011069</name>
</gene>
<keyword evidence="2" id="KW-1185">Reference proteome</keyword>